<feature type="compositionally biased region" description="Basic and acidic residues" evidence="2">
    <location>
        <begin position="377"/>
        <end position="386"/>
    </location>
</feature>
<feature type="region of interest" description="Disordered" evidence="2">
    <location>
        <begin position="286"/>
        <end position="312"/>
    </location>
</feature>
<dbReference type="Proteomes" id="UP000188320">
    <property type="component" value="Unassembled WGS sequence"/>
</dbReference>
<evidence type="ECO:0000313" key="3">
    <source>
        <dbReference type="EMBL" id="OMH81373.1"/>
    </source>
</evidence>
<name>A0A1R1PKC5_ZANCU</name>
<feature type="compositionally biased region" description="Polar residues" evidence="2">
    <location>
        <begin position="257"/>
        <end position="269"/>
    </location>
</feature>
<feature type="region of interest" description="Disordered" evidence="2">
    <location>
        <begin position="180"/>
        <end position="203"/>
    </location>
</feature>
<evidence type="ECO:0000256" key="2">
    <source>
        <dbReference type="SAM" id="MobiDB-lite"/>
    </source>
</evidence>
<evidence type="ECO:0000256" key="1">
    <source>
        <dbReference type="ARBA" id="ARBA00010402"/>
    </source>
</evidence>
<reference evidence="4" key="1">
    <citation type="submission" date="2017-01" db="EMBL/GenBank/DDBJ databases">
        <authorList>
            <person name="Wang Y."/>
            <person name="White M."/>
            <person name="Kvist S."/>
            <person name="Moncalvo J.-M."/>
        </authorList>
    </citation>
    <scope>NUCLEOTIDE SEQUENCE [LARGE SCALE GENOMIC DNA]</scope>
    <source>
        <strain evidence="4">COL-18-3</strain>
    </source>
</reference>
<evidence type="ECO:0000313" key="4">
    <source>
        <dbReference type="Proteomes" id="UP000188320"/>
    </source>
</evidence>
<dbReference type="PANTHER" id="PTHR31315:SF1">
    <property type="entry name" value="PROTEIN SIP5"/>
    <property type="match status" value="1"/>
</dbReference>
<proteinExistence type="inferred from homology"/>
<accession>A0A1R1PKC5</accession>
<feature type="compositionally biased region" description="Polar residues" evidence="2">
    <location>
        <begin position="180"/>
        <end position="195"/>
    </location>
</feature>
<dbReference type="InterPro" id="IPR039301">
    <property type="entry name" value="Sip5/DA2"/>
</dbReference>
<organism evidence="3 4">
    <name type="scientific">Zancudomyces culisetae</name>
    <name type="common">Gut fungus</name>
    <name type="synonym">Smittium culisetae</name>
    <dbReference type="NCBI Taxonomy" id="1213189"/>
    <lineage>
        <taxon>Eukaryota</taxon>
        <taxon>Fungi</taxon>
        <taxon>Fungi incertae sedis</taxon>
        <taxon>Zoopagomycota</taxon>
        <taxon>Kickxellomycotina</taxon>
        <taxon>Harpellomycetes</taxon>
        <taxon>Harpellales</taxon>
        <taxon>Legeriomycetaceae</taxon>
        <taxon>Zancudomyces</taxon>
    </lineage>
</organism>
<feature type="region of interest" description="Disordered" evidence="2">
    <location>
        <begin position="217"/>
        <end position="269"/>
    </location>
</feature>
<feature type="region of interest" description="Disordered" evidence="2">
    <location>
        <begin position="371"/>
        <end position="394"/>
    </location>
</feature>
<gene>
    <name evidence="3" type="ORF">AX774_g5175</name>
</gene>
<keyword evidence="4" id="KW-1185">Reference proteome</keyword>
<sequence>MLALMNSRSTKTNKDWFEPKGIYPENQQDFDIKVVRRLIADGKLAPFYQGSLSEGSSVSLELNQAHFFSVTGNNTSFEDIKKGTHKKIKNKNNTQKKISAGKNNVGCNSGRGIREILLKFAGRFFRFVRSRIGRKQEVIINIGKRQARTIGSRNHNERVGKKRVSANRCHSVEEGLCNQSHSSNSLAIPGGNNTEKNVDNSDFHGKVLENSQDYDICTHHQRKGGGDSEKNGGWEQGPHYNDGGNGTERGRDRGYTDLSSHRNTQHQQLSKCGACADTLPVESNNNDCRDSNNSGHRNSDQTSLVLDSHDTDKEKRDVINSKLVGAHASPIQIIQITTNVIKTSSGHNSSEGMEESIKYNTYSSYSILGPPAQVENQKPKIPEKTRPASLSESESVNQHKDEFLKAKECELACSIECPICLMYYKQRLNSTACCAQYICTECFVQLKRTVSKPEPIL</sequence>
<dbReference type="AlphaFoldDB" id="A0A1R1PKC5"/>
<dbReference type="GO" id="GO:0005737">
    <property type="term" value="C:cytoplasm"/>
    <property type="evidence" value="ECO:0007669"/>
    <property type="project" value="TreeGrafter"/>
</dbReference>
<dbReference type="PANTHER" id="PTHR31315">
    <property type="entry name" value="PROTEIN SIP5"/>
    <property type="match status" value="1"/>
</dbReference>
<dbReference type="EMBL" id="LSSK01000916">
    <property type="protein sequence ID" value="OMH81373.1"/>
    <property type="molecule type" value="Genomic_DNA"/>
</dbReference>
<comment type="similarity">
    <text evidence="1">Belongs to the SIP5 family.</text>
</comment>
<comment type="caution">
    <text evidence="3">The sequence shown here is derived from an EMBL/GenBank/DDBJ whole genome shotgun (WGS) entry which is preliminary data.</text>
</comment>
<protein>
    <submittedName>
        <fullName evidence="3">Protein SIP5</fullName>
    </submittedName>
</protein>
<dbReference type="OrthoDB" id="21471at2759"/>